<comment type="caution">
    <text evidence="1">The sequence shown here is derived from an EMBL/GenBank/DDBJ whole genome shotgun (WGS) entry which is preliminary data.</text>
</comment>
<dbReference type="Proteomes" id="UP001229244">
    <property type="component" value="Unassembled WGS sequence"/>
</dbReference>
<dbReference type="EMBL" id="JAUSUL010000001">
    <property type="protein sequence ID" value="MDQ0314895.1"/>
    <property type="molecule type" value="Genomic_DNA"/>
</dbReference>
<dbReference type="AlphaFoldDB" id="A0AAE4ASC8"/>
<evidence type="ECO:0000313" key="1">
    <source>
        <dbReference type="EMBL" id="MDQ0314895.1"/>
    </source>
</evidence>
<sequence length="43" mass="4813">MKIPLGLVTRLFRTRPDSRTAEQRAQEQNLAVQAMLVRGPCCG</sequence>
<keyword evidence="2" id="KW-1185">Reference proteome</keyword>
<proteinExistence type="predicted"/>
<organism evidence="1 2">
    <name type="scientific">Amorphus orientalis</name>
    <dbReference type="NCBI Taxonomy" id="649198"/>
    <lineage>
        <taxon>Bacteria</taxon>
        <taxon>Pseudomonadati</taxon>
        <taxon>Pseudomonadota</taxon>
        <taxon>Alphaproteobacteria</taxon>
        <taxon>Hyphomicrobiales</taxon>
        <taxon>Amorphaceae</taxon>
        <taxon>Amorphus</taxon>
    </lineage>
</organism>
<gene>
    <name evidence="1" type="ORF">J2S73_001332</name>
</gene>
<accession>A0AAE4ASC8</accession>
<reference evidence="1" key="1">
    <citation type="submission" date="2023-07" db="EMBL/GenBank/DDBJ databases">
        <title>Genomic Encyclopedia of Type Strains, Phase IV (KMG-IV): sequencing the most valuable type-strain genomes for metagenomic binning, comparative biology and taxonomic classification.</title>
        <authorList>
            <person name="Goeker M."/>
        </authorList>
    </citation>
    <scope>NUCLEOTIDE SEQUENCE</scope>
    <source>
        <strain evidence="1">DSM 21202</strain>
    </source>
</reference>
<protein>
    <submittedName>
        <fullName evidence="1">Uncharacterized protein</fullName>
    </submittedName>
</protein>
<evidence type="ECO:0000313" key="2">
    <source>
        <dbReference type="Proteomes" id="UP001229244"/>
    </source>
</evidence>
<name>A0AAE4ASC8_9HYPH</name>